<dbReference type="PANTHER" id="PTHR13696:SF99">
    <property type="entry name" value="COBYRINIC ACID AC-DIAMIDE SYNTHASE"/>
    <property type="match status" value="1"/>
</dbReference>
<dbReference type="RefSeq" id="WP_251943335.1">
    <property type="nucleotide sequence ID" value="NZ_JAMRYM010000003.1"/>
</dbReference>
<accession>A0A9X2IQK1</accession>
<dbReference type="Pfam" id="PF13614">
    <property type="entry name" value="AAA_31"/>
    <property type="match status" value="1"/>
</dbReference>
<gene>
    <name evidence="2" type="ORF">NB037_02475</name>
</gene>
<dbReference type="Gene3D" id="3.40.50.300">
    <property type="entry name" value="P-loop containing nucleotide triphosphate hydrolases"/>
    <property type="match status" value="1"/>
</dbReference>
<name>A0A9X2IQK1_9MICO</name>
<evidence type="ECO:0000313" key="2">
    <source>
        <dbReference type="EMBL" id="MCM6761275.1"/>
    </source>
</evidence>
<proteinExistence type="predicted"/>
<dbReference type="InterPro" id="IPR050678">
    <property type="entry name" value="DNA_Partitioning_ATPase"/>
</dbReference>
<dbReference type="SUPFAM" id="SSF52540">
    <property type="entry name" value="P-loop containing nucleoside triphosphate hydrolases"/>
    <property type="match status" value="1"/>
</dbReference>
<dbReference type="Proteomes" id="UP001155240">
    <property type="component" value="Unassembled WGS sequence"/>
</dbReference>
<evidence type="ECO:0000259" key="1">
    <source>
        <dbReference type="Pfam" id="PF13614"/>
    </source>
</evidence>
<dbReference type="CDD" id="cd02042">
    <property type="entry name" value="ParAB_family"/>
    <property type="match status" value="1"/>
</dbReference>
<dbReference type="InterPro" id="IPR025669">
    <property type="entry name" value="AAA_dom"/>
</dbReference>
<dbReference type="EMBL" id="JAMRYM010000003">
    <property type="protein sequence ID" value="MCM6761275.1"/>
    <property type="molecule type" value="Genomic_DNA"/>
</dbReference>
<keyword evidence="3" id="KW-1185">Reference proteome</keyword>
<sequence length="217" mass="23874">MRIVSLANQKGGVGKTTSLMNLAAVAAKNARVLVVDVDPQQSTTMWAARAGERLPFDFAENTDPSTLVRLRELPYDVVFVDTPGNLTDTAILGAVLDVSDFAIVPMVPEALAVGPTRNTISKLIEPRDIPYRVLLGKVDMRVPNLLEDWVNLVDVSLKLPRFKQHIRQYKSISDSPLTGDVVTQYPDTRQTANAIYDYNAVALELTSIWAHSTPRSS</sequence>
<reference evidence="2" key="1">
    <citation type="submission" date="2022-06" db="EMBL/GenBank/DDBJ databases">
        <title>Whole genome shotgun sequencing (WGS) of Rathayibacter sp. ZW T2_19, isolated from stored onions (Allium cepa).</title>
        <authorList>
            <person name="Stoll D.A."/>
            <person name="Huch M."/>
        </authorList>
    </citation>
    <scope>NUCLEOTIDE SEQUENCE</scope>
    <source>
        <strain evidence="2">ZW T2_19</strain>
    </source>
</reference>
<dbReference type="PANTHER" id="PTHR13696">
    <property type="entry name" value="P-LOOP CONTAINING NUCLEOSIDE TRIPHOSPHATE HYDROLASE"/>
    <property type="match status" value="1"/>
</dbReference>
<organism evidence="2 3">
    <name type="scientific">Rathayibacter rubneri</name>
    <dbReference type="NCBI Taxonomy" id="2950106"/>
    <lineage>
        <taxon>Bacteria</taxon>
        <taxon>Bacillati</taxon>
        <taxon>Actinomycetota</taxon>
        <taxon>Actinomycetes</taxon>
        <taxon>Micrococcales</taxon>
        <taxon>Microbacteriaceae</taxon>
        <taxon>Rathayibacter</taxon>
    </lineage>
</organism>
<dbReference type="InterPro" id="IPR027417">
    <property type="entry name" value="P-loop_NTPase"/>
</dbReference>
<comment type="caution">
    <text evidence="2">The sequence shown here is derived from an EMBL/GenBank/DDBJ whole genome shotgun (WGS) entry which is preliminary data.</text>
</comment>
<dbReference type="AlphaFoldDB" id="A0A9X2IQK1"/>
<evidence type="ECO:0000313" key="3">
    <source>
        <dbReference type="Proteomes" id="UP001155240"/>
    </source>
</evidence>
<protein>
    <submittedName>
        <fullName evidence="2">ParA family protein</fullName>
    </submittedName>
</protein>
<feature type="domain" description="AAA" evidence="1">
    <location>
        <begin position="1"/>
        <end position="45"/>
    </location>
</feature>